<dbReference type="EMBL" id="QGKM01000005">
    <property type="protein sequence ID" value="PWR00155.1"/>
    <property type="molecule type" value="Genomic_DNA"/>
</dbReference>
<dbReference type="Proteomes" id="UP000245539">
    <property type="component" value="Unassembled WGS sequence"/>
</dbReference>
<comment type="caution">
    <text evidence="6">The sequence shown here is derived from an EMBL/GenBank/DDBJ whole genome shotgun (WGS) entry which is preliminary data.</text>
</comment>
<dbReference type="AlphaFoldDB" id="A0A317CNQ3"/>
<evidence type="ECO:0000256" key="1">
    <source>
        <dbReference type="ARBA" id="ARBA00022603"/>
    </source>
</evidence>
<dbReference type="Pfam" id="PF02574">
    <property type="entry name" value="S-methyl_trans"/>
    <property type="match status" value="1"/>
</dbReference>
<evidence type="ECO:0000256" key="2">
    <source>
        <dbReference type="ARBA" id="ARBA00022679"/>
    </source>
</evidence>
<keyword evidence="3" id="KW-0862">Zinc</keyword>
<proteinExistence type="predicted"/>
<keyword evidence="2 3" id="KW-0808">Transferase</keyword>
<gene>
    <name evidence="6" type="ORF">DKW60_03175</name>
</gene>
<dbReference type="NCBIfam" id="NF005718">
    <property type="entry name" value="PRK07534.1"/>
    <property type="match status" value="1"/>
</dbReference>
<feature type="binding site" evidence="3">
    <location>
        <position position="280"/>
    </location>
    <ligand>
        <name>Zn(2+)</name>
        <dbReference type="ChEBI" id="CHEBI:29105"/>
    </ligand>
</feature>
<keyword evidence="3" id="KW-0479">Metal-binding</keyword>
<dbReference type="InterPro" id="IPR003726">
    <property type="entry name" value="HCY_dom"/>
</dbReference>
<protein>
    <submittedName>
        <fullName evidence="6">Methionine synthase I</fullName>
    </submittedName>
</protein>
<dbReference type="Gene3D" id="3.20.20.330">
    <property type="entry name" value="Homocysteine-binding-like domain"/>
    <property type="match status" value="1"/>
</dbReference>
<dbReference type="OrthoDB" id="9803687at2"/>
<dbReference type="PROSITE" id="PS50970">
    <property type="entry name" value="HCY"/>
    <property type="match status" value="1"/>
</dbReference>
<evidence type="ECO:0000313" key="7">
    <source>
        <dbReference type="Proteomes" id="UP000245539"/>
    </source>
</evidence>
<dbReference type="GO" id="GO:0046872">
    <property type="term" value="F:metal ion binding"/>
    <property type="evidence" value="ECO:0007669"/>
    <property type="project" value="UniProtKB-KW"/>
</dbReference>
<evidence type="ECO:0000256" key="3">
    <source>
        <dbReference type="PROSITE-ProRule" id="PRU00333"/>
    </source>
</evidence>
<keyword evidence="7" id="KW-1185">Reference proteome</keyword>
<name>A0A317CNQ3_9GAMM</name>
<keyword evidence="1 3" id="KW-0489">Methyltransferase</keyword>
<feature type="binding site" evidence="3">
    <location>
        <position position="212"/>
    </location>
    <ligand>
        <name>Zn(2+)</name>
        <dbReference type="ChEBI" id="CHEBI:29105"/>
    </ligand>
</feature>
<dbReference type="RefSeq" id="WP_109836210.1">
    <property type="nucleotide sequence ID" value="NZ_QGKM01000005.1"/>
</dbReference>
<feature type="domain" description="Hcy-binding" evidence="5">
    <location>
        <begin position="3"/>
        <end position="295"/>
    </location>
</feature>
<dbReference type="PANTHER" id="PTHR11103:SF18">
    <property type="entry name" value="SLR1189 PROTEIN"/>
    <property type="match status" value="1"/>
</dbReference>
<reference evidence="6 7" key="1">
    <citation type="submission" date="2018-05" db="EMBL/GenBank/DDBJ databases">
        <title>Leucothrix arctica sp. nov., isolated from Arctic seawater.</title>
        <authorList>
            <person name="Choi A."/>
            <person name="Baek K."/>
        </authorList>
    </citation>
    <scope>NUCLEOTIDE SEQUENCE [LARGE SCALE GENOMIC DNA]</scope>
    <source>
        <strain evidence="6 7">JCM 18388</strain>
    </source>
</reference>
<evidence type="ECO:0000313" key="6">
    <source>
        <dbReference type="EMBL" id="PWR00155.1"/>
    </source>
</evidence>
<accession>A0A317CNQ3</accession>
<comment type="cofactor">
    <cofactor evidence="3">
        <name>Zn(2+)</name>
        <dbReference type="ChEBI" id="CHEBI:29105"/>
    </cofactor>
</comment>
<dbReference type="PANTHER" id="PTHR11103">
    <property type="entry name" value="SLR1189 PROTEIN"/>
    <property type="match status" value="1"/>
</dbReference>
<evidence type="ECO:0000259" key="5">
    <source>
        <dbReference type="PROSITE" id="PS50970"/>
    </source>
</evidence>
<feature type="region of interest" description="Disordered" evidence="4">
    <location>
        <begin position="314"/>
        <end position="351"/>
    </location>
</feature>
<evidence type="ECO:0000256" key="4">
    <source>
        <dbReference type="SAM" id="MobiDB-lite"/>
    </source>
</evidence>
<feature type="binding site" evidence="3">
    <location>
        <position position="281"/>
    </location>
    <ligand>
        <name>Zn(2+)</name>
        <dbReference type="ChEBI" id="CHEBI:29105"/>
    </ligand>
</feature>
<dbReference type="GO" id="GO:0008168">
    <property type="term" value="F:methyltransferase activity"/>
    <property type="evidence" value="ECO:0007669"/>
    <property type="project" value="UniProtKB-UniRule"/>
</dbReference>
<dbReference type="GO" id="GO:0032259">
    <property type="term" value="P:methylation"/>
    <property type="evidence" value="ECO:0007669"/>
    <property type="project" value="UniProtKB-KW"/>
</dbReference>
<dbReference type="SUPFAM" id="SSF82282">
    <property type="entry name" value="Homocysteine S-methyltransferase"/>
    <property type="match status" value="1"/>
</dbReference>
<organism evidence="6 7">
    <name type="scientific">Leucothrix pacifica</name>
    <dbReference type="NCBI Taxonomy" id="1247513"/>
    <lineage>
        <taxon>Bacteria</taxon>
        <taxon>Pseudomonadati</taxon>
        <taxon>Pseudomonadota</taxon>
        <taxon>Gammaproteobacteria</taxon>
        <taxon>Thiotrichales</taxon>
        <taxon>Thiotrichaceae</taxon>
        <taxon>Leucothrix</taxon>
    </lineage>
</organism>
<dbReference type="InterPro" id="IPR036589">
    <property type="entry name" value="HCY_dom_sf"/>
</dbReference>
<sequence length="351" mass="37068">MSDCLRELLKTRPYLLADGATGTNLFAMGLQTGDSPELWNVDHPDRIAANYNSFIEAGSDIVLTNTFGGTSFRLKLHDAQDRVTELNHAGAKVARECADAADHTVLVAGSMGPTGELMEPMGALTKESAVAAFAEQAQALADGGADLLWIETMSSIEEVEAALEGAATTGLPAVTTISFDINGRSMMGVTPADLVNLYENSEHPPVACGSNCGVGASELVVAILNMGNASDKEENIYVAKANCGIPEYVEGKIHYNGTPEIMAEYVRMAIDSGAKIIGGCCGTTPEHIRAMREALDNHIKGDKPTIEEVETRLGEVSTGAKAQNRGDMSVLDGAVSGGNGAPRKERRRRRG</sequence>